<dbReference type="RefSeq" id="WP_201771760.1">
    <property type="nucleotide sequence ID" value="NZ_JACHBQ010000002.1"/>
</dbReference>
<keyword evidence="4 5" id="KW-0472">Membrane</keyword>
<evidence type="ECO:0000313" key="8">
    <source>
        <dbReference type="EMBL" id="MBB5643709.1"/>
    </source>
</evidence>
<name>A0A7W9A0Q3_9MICO</name>
<evidence type="ECO:0000256" key="1">
    <source>
        <dbReference type="ARBA" id="ARBA00004141"/>
    </source>
</evidence>
<dbReference type="InterPro" id="IPR007829">
    <property type="entry name" value="TM2"/>
</dbReference>
<feature type="transmembrane region" description="Helical" evidence="5">
    <location>
        <begin position="99"/>
        <end position="119"/>
    </location>
</feature>
<dbReference type="GO" id="GO:0016020">
    <property type="term" value="C:membrane"/>
    <property type="evidence" value="ECO:0007669"/>
    <property type="project" value="UniProtKB-SubCell"/>
</dbReference>
<evidence type="ECO:0000259" key="6">
    <source>
        <dbReference type="Pfam" id="PF05154"/>
    </source>
</evidence>
<feature type="domain" description="TM2" evidence="6">
    <location>
        <begin position="47"/>
        <end position="87"/>
    </location>
</feature>
<protein>
    <submittedName>
        <fullName evidence="8">TM2 domain-containing membrane protein YozV</fullName>
    </submittedName>
</protein>
<evidence type="ECO:0000256" key="4">
    <source>
        <dbReference type="ARBA" id="ARBA00023136"/>
    </source>
</evidence>
<comment type="subcellular location">
    <subcellularLocation>
        <location evidence="1">Membrane</location>
        <topology evidence="1">Multi-pass membrane protein</topology>
    </subcellularLocation>
</comment>
<dbReference type="Proteomes" id="UP000561726">
    <property type="component" value="Unassembled WGS sequence"/>
</dbReference>
<dbReference type="Pfam" id="PF05154">
    <property type="entry name" value="TM2"/>
    <property type="match status" value="1"/>
</dbReference>
<feature type="transmembrane region" description="Helical" evidence="5">
    <location>
        <begin position="51"/>
        <end position="69"/>
    </location>
</feature>
<evidence type="ECO:0000256" key="3">
    <source>
        <dbReference type="ARBA" id="ARBA00022989"/>
    </source>
</evidence>
<dbReference type="PANTHER" id="PTHR21016:SF25">
    <property type="entry name" value="TM2 DOMAIN-CONTAINING PROTEIN DDB_G0277895-RELATED"/>
    <property type="match status" value="1"/>
</dbReference>
<proteinExistence type="predicted"/>
<accession>A0A7W9A0Q3</accession>
<evidence type="ECO:0000256" key="2">
    <source>
        <dbReference type="ARBA" id="ARBA00022692"/>
    </source>
</evidence>
<reference evidence="8 9" key="1">
    <citation type="submission" date="2020-08" db="EMBL/GenBank/DDBJ databases">
        <title>Sequencing the genomes of 1000 actinobacteria strains.</title>
        <authorList>
            <person name="Klenk H.-P."/>
        </authorList>
    </citation>
    <scope>NUCLEOTIDE SEQUENCE [LARGE SCALE GENOMIC DNA]</scope>
    <source>
        <strain evidence="8 9">DSM 21065</strain>
    </source>
</reference>
<feature type="transmembrane region" description="Helical" evidence="5">
    <location>
        <begin position="76"/>
        <end position="93"/>
    </location>
</feature>
<sequence>MTNASPPAGWYLDPSDGRLNRWWDGNAWTEHSAPIPQTIAMQPLRAGKSMQTTYLLAIFLGGFGVHRFYLGRHVSASILLAITIVAVIAGTTSDSGTSPLLAVVWIWTIVDLFLIPAMVRSTRAPRA</sequence>
<dbReference type="AlphaFoldDB" id="A0A7W9A0Q3"/>
<evidence type="ECO:0000256" key="5">
    <source>
        <dbReference type="SAM" id="Phobius"/>
    </source>
</evidence>
<keyword evidence="3 5" id="KW-1133">Transmembrane helix</keyword>
<dbReference type="Pfam" id="PF10708">
    <property type="entry name" value="DUF2510"/>
    <property type="match status" value="1"/>
</dbReference>
<organism evidence="8 9">
    <name type="scientific">Cryobacterium roopkundense</name>
    <dbReference type="NCBI Taxonomy" id="1001240"/>
    <lineage>
        <taxon>Bacteria</taxon>
        <taxon>Bacillati</taxon>
        <taxon>Actinomycetota</taxon>
        <taxon>Actinomycetes</taxon>
        <taxon>Micrococcales</taxon>
        <taxon>Microbacteriaceae</taxon>
        <taxon>Cryobacterium</taxon>
    </lineage>
</organism>
<evidence type="ECO:0000259" key="7">
    <source>
        <dbReference type="Pfam" id="PF10708"/>
    </source>
</evidence>
<comment type="caution">
    <text evidence="8">The sequence shown here is derived from an EMBL/GenBank/DDBJ whole genome shotgun (WGS) entry which is preliminary data.</text>
</comment>
<dbReference type="PANTHER" id="PTHR21016">
    <property type="entry name" value="BETA-AMYLOID BINDING PROTEIN-RELATED"/>
    <property type="match status" value="1"/>
</dbReference>
<dbReference type="EMBL" id="JACHBQ010000002">
    <property type="protein sequence ID" value="MBB5643709.1"/>
    <property type="molecule type" value="Genomic_DNA"/>
</dbReference>
<evidence type="ECO:0000313" key="9">
    <source>
        <dbReference type="Proteomes" id="UP000561726"/>
    </source>
</evidence>
<gene>
    <name evidence="8" type="ORF">BJ997_004320</name>
</gene>
<keyword evidence="2 5" id="KW-0812">Transmembrane</keyword>
<feature type="domain" description="DUF2510" evidence="7">
    <location>
        <begin position="8"/>
        <end position="38"/>
    </location>
</feature>
<dbReference type="InterPro" id="IPR018929">
    <property type="entry name" value="DUF2510"/>
</dbReference>
<dbReference type="InterPro" id="IPR050932">
    <property type="entry name" value="TM2D1-3-like"/>
</dbReference>